<reference evidence="3" key="1">
    <citation type="submission" date="2021-04" db="EMBL/GenBank/DDBJ databases">
        <title>First draft genome resource for Brassicaceae pathogens Fusarium oxysporum f. sp. raphani and Fusarium oxysporum f. sp. rapae.</title>
        <authorList>
            <person name="Asai S."/>
        </authorList>
    </citation>
    <scope>NUCLEOTIDE SEQUENCE</scope>
    <source>
        <strain evidence="3">Tf1208</strain>
    </source>
</reference>
<comment type="caution">
    <text evidence="3">The sequence shown here is derived from an EMBL/GenBank/DDBJ whole genome shotgun (WGS) entry which is preliminary data.</text>
</comment>
<evidence type="ECO:0000256" key="1">
    <source>
        <dbReference type="SAM" id="MobiDB-lite"/>
    </source>
</evidence>
<dbReference type="EMBL" id="JAELUQ010000006">
    <property type="protein sequence ID" value="KAG7412829.1"/>
    <property type="molecule type" value="Genomic_DNA"/>
</dbReference>
<dbReference type="Proteomes" id="UP000694050">
    <property type="component" value="Unassembled WGS sequence"/>
</dbReference>
<proteinExistence type="predicted"/>
<evidence type="ECO:0000313" key="3">
    <source>
        <dbReference type="EMBL" id="KAG7412829.1"/>
    </source>
</evidence>
<sequence length="471" mass="54140">MSNPDHPDNSDAANSPTKRLTVPERSSSIRVQKRLPGGSIPERTSSKRRVSQAWDNEFCELTPDELNGKIQSVGKRLRNSRKALKRQISMDEEYWDNYLEISRLQATSAQVLSQMRKDKPDETPDEEWYTLEKAQELKRQHDSWTQWVSIMTRHKSKIQARLASGRESFVKLFATSPSGFNLPGGMGERDNSLQGEMAELMYDVYCPDRPAPSYRWDPVIGEYFDSKAARAAHLFPWRQSAYMNDIFSKGSYDELFRPENGLFLHWRVEDALDKGRIAIVPDVDLDPADPLLPMNDQQERQDRVKAWENEKVKNYKVIVLNRNDPEVTKIVATKKDLGIQAIEELHGRKLKFQTDFRPRARYIWWTFLNAILQNAWRDSSRGDNIQHIEVRKATRYWGTRRNYVKRNQLLGFVEEIGHDVESILTVGSEAGAEDGDPAIEATQALVAEAIANSAKSVYGDEEESDDESDDE</sequence>
<feature type="compositionally biased region" description="Polar residues" evidence="1">
    <location>
        <begin position="11"/>
        <end position="30"/>
    </location>
</feature>
<dbReference type="InterPro" id="IPR003615">
    <property type="entry name" value="HNH_nuc"/>
</dbReference>
<feature type="region of interest" description="Disordered" evidence="1">
    <location>
        <begin position="1"/>
        <end position="51"/>
    </location>
</feature>
<dbReference type="Pfam" id="PF13391">
    <property type="entry name" value="HNH_2"/>
    <property type="match status" value="1"/>
</dbReference>
<organism evidence="3 4">
    <name type="scientific">Fusarium oxysporum f. sp. rapae</name>
    <dbReference type="NCBI Taxonomy" id="485398"/>
    <lineage>
        <taxon>Eukaryota</taxon>
        <taxon>Fungi</taxon>
        <taxon>Dikarya</taxon>
        <taxon>Ascomycota</taxon>
        <taxon>Pezizomycotina</taxon>
        <taxon>Sordariomycetes</taxon>
        <taxon>Hypocreomycetidae</taxon>
        <taxon>Hypocreales</taxon>
        <taxon>Nectriaceae</taxon>
        <taxon>Fusarium</taxon>
        <taxon>Fusarium oxysporum species complex</taxon>
    </lineage>
</organism>
<gene>
    <name evidence="3" type="ORF">Forpe1208_v009417</name>
</gene>
<dbReference type="AlphaFoldDB" id="A0A8J5NW41"/>
<evidence type="ECO:0000259" key="2">
    <source>
        <dbReference type="Pfam" id="PF13391"/>
    </source>
</evidence>
<feature type="domain" description="HNH nuclease" evidence="2">
    <location>
        <begin position="227"/>
        <end position="280"/>
    </location>
</feature>
<protein>
    <recommendedName>
        <fullName evidence="2">HNH nuclease domain-containing protein</fullName>
    </recommendedName>
</protein>
<accession>A0A8J5NW41</accession>
<evidence type="ECO:0000313" key="4">
    <source>
        <dbReference type="Proteomes" id="UP000694050"/>
    </source>
</evidence>
<name>A0A8J5NW41_FUSOX</name>